<dbReference type="Proteomes" id="UP000430232">
    <property type="component" value="Unassembled WGS sequence"/>
</dbReference>
<proteinExistence type="predicted"/>
<evidence type="ECO:0000313" key="3">
    <source>
        <dbReference type="Proteomes" id="UP000430232"/>
    </source>
</evidence>
<keyword evidence="3" id="KW-1185">Reference proteome</keyword>
<evidence type="ECO:0000313" key="2">
    <source>
        <dbReference type="EMBL" id="VWB67596.1"/>
    </source>
</evidence>
<protein>
    <submittedName>
        <fullName evidence="1">Uncharacterized protein</fullName>
    </submittedName>
</protein>
<dbReference type="Proteomes" id="UP000494222">
    <property type="component" value="Unassembled WGS sequence"/>
</dbReference>
<sequence>MTVADMMVERSGLRHLLDEPKTPWRASAIERCRIRGDSRGATSAEASPVSAGFFAFAVDRAC</sequence>
<dbReference type="RefSeq" id="WP_151067725.1">
    <property type="nucleotide sequence ID" value="NZ_CABVPL010000020.1"/>
</dbReference>
<organism evidence="1 3">
    <name type="scientific">Burkholderia latens</name>
    <dbReference type="NCBI Taxonomy" id="488446"/>
    <lineage>
        <taxon>Bacteria</taxon>
        <taxon>Pseudomonadati</taxon>
        <taxon>Pseudomonadota</taxon>
        <taxon>Betaproteobacteria</taxon>
        <taxon>Burkholderiales</taxon>
        <taxon>Burkholderiaceae</taxon>
        <taxon>Burkholderia</taxon>
        <taxon>Burkholderia cepacia complex</taxon>
    </lineage>
</organism>
<reference evidence="1 3" key="1">
    <citation type="submission" date="2019-09" db="EMBL/GenBank/DDBJ databases">
        <title>Draft genome sequences of 48 bacterial type strains from the CCUG.</title>
        <authorList>
            <person name="Tunovic T."/>
            <person name="Pineiro-Iglesias B."/>
            <person name="Unosson C."/>
            <person name="Inganas E."/>
            <person name="Ohlen M."/>
            <person name="Cardew S."/>
            <person name="Jensie-Markopoulos S."/>
            <person name="Salva-Serra F."/>
            <person name="Jaen-Luchoro D."/>
            <person name="Karlsson R."/>
            <person name="Svensson-Stadler L."/>
            <person name="Chun J."/>
            <person name="Moore E."/>
        </authorList>
    </citation>
    <scope>NUCLEOTIDE SEQUENCE [LARGE SCALE GENOMIC DNA]</scope>
    <source>
        <strain evidence="1 3">CCUG 54555</strain>
    </source>
</reference>
<reference evidence="2 4" key="2">
    <citation type="submission" date="2019-09" db="EMBL/GenBank/DDBJ databases">
        <authorList>
            <person name="Depoorter E."/>
        </authorList>
    </citation>
    <scope>NUCLEOTIDE SEQUENCE [LARGE SCALE GENOMIC DNA]</scope>
    <source>
        <strain evidence="2">LMG 24064</strain>
    </source>
</reference>
<evidence type="ECO:0000313" key="1">
    <source>
        <dbReference type="EMBL" id="KAB0633052.1"/>
    </source>
</evidence>
<evidence type="ECO:0000313" key="4">
    <source>
        <dbReference type="Proteomes" id="UP000494222"/>
    </source>
</evidence>
<accession>A0A6H9T3C0</accession>
<gene>
    <name evidence="2" type="ORF">BLA24064_03155</name>
    <name evidence="1" type="ORF">F7R21_28495</name>
</gene>
<dbReference type="EMBL" id="CABVPL010000020">
    <property type="protein sequence ID" value="VWB67596.1"/>
    <property type="molecule type" value="Genomic_DNA"/>
</dbReference>
<dbReference type="EMBL" id="VZOJ01000119">
    <property type="protein sequence ID" value="KAB0633052.1"/>
    <property type="molecule type" value="Genomic_DNA"/>
</dbReference>
<dbReference type="GeneID" id="99790430"/>
<name>A0A6H9T3C0_9BURK</name>
<dbReference type="AlphaFoldDB" id="A0A6H9T3C0"/>